<evidence type="ECO:0000256" key="1">
    <source>
        <dbReference type="SAM" id="MobiDB-lite"/>
    </source>
</evidence>
<dbReference type="Proteomes" id="UP000006591">
    <property type="component" value="Chromosome 5"/>
</dbReference>
<protein>
    <submittedName>
        <fullName evidence="2">Uncharacterized protein</fullName>
    </submittedName>
</protein>
<feature type="compositionally biased region" description="Basic residues" evidence="1">
    <location>
        <begin position="101"/>
        <end position="123"/>
    </location>
</feature>
<evidence type="ECO:0000313" key="2">
    <source>
        <dbReference type="EnsemblPlants" id="ONIVA05G14180.1"/>
    </source>
</evidence>
<feature type="region of interest" description="Disordered" evidence="1">
    <location>
        <begin position="32"/>
        <end position="130"/>
    </location>
</feature>
<dbReference type="Gramene" id="ONIVA05G14180.1">
    <property type="protein sequence ID" value="ONIVA05G14180.1"/>
    <property type="gene ID" value="ONIVA05G14180"/>
</dbReference>
<dbReference type="HOGENOM" id="CLU_1868304_0_0_1"/>
<feature type="compositionally biased region" description="Low complexity" evidence="1">
    <location>
        <begin position="64"/>
        <end position="73"/>
    </location>
</feature>
<dbReference type="AlphaFoldDB" id="A0A0E0HDE1"/>
<organism evidence="2">
    <name type="scientific">Oryza nivara</name>
    <name type="common">Indian wild rice</name>
    <name type="synonym">Oryza sativa f. spontanea</name>
    <dbReference type="NCBI Taxonomy" id="4536"/>
    <lineage>
        <taxon>Eukaryota</taxon>
        <taxon>Viridiplantae</taxon>
        <taxon>Streptophyta</taxon>
        <taxon>Embryophyta</taxon>
        <taxon>Tracheophyta</taxon>
        <taxon>Spermatophyta</taxon>
        <taxon>Magnoliopsida</taxon>
        <taxon>Liliopsida</taxon>
        <taxon>Poales</taxon>
        <taxon>Poaceae</taxon>
        <taxon>BOP clade</taxon>
        <taxon>Oryzoideae</taxon>
        <taxon>Oryzeae</taxon>
        <taxon>Oryzinae</taxon>
        <taxon>Oryza</taxon>
    </lineage>
</organism>
<feature type="compositionally biased region" description="Polar residues" evidence="1">
    <location>
        <begin position="48"/>
        <end position="58"/>
    </location>
</feature>
<sequence length="149" mass="16195">MHRVPSANRTLIIFSRLFNVRNCFCFAAGKSDAARGGDRKKNVRANKEINQPPATSTGGKRRLATTPAAATTRADVRPKLQPTTSSRPAAGAAAVRADTKPRKHPAAATARAHRGVEHRRRAASRQTTPAKDESANFMLMTFTTLIFLM</sequence>
<name>A0A0E0HDE1_ORYNI</name>
<dbReference type="EnsemblPlants" id="ONIVA05G14180.1">
    <property type="protein sequence ID" value="ONIVA05G14180.1"/>
    <property type="gene ID" value="ONIVA05G14180"/>
</dbReference>
<dbReference type="OMA" id="ANFMLMT"/>
<keyword evidence="3" id="KW-1185">Reference proteome</keyword>
<reference evidence="2" key="1">
    <citation type="submission" date="2015-04" db="UniProtKB">
        <authorList>
            <consortium name="EnsemblPlants"/>
        </authorList>
    </citation>
    <scope>IDENTIFICATION</scope>
    <source>
        <strain evidence="2">SL10</strain>
    </source>
</reference>
<evidence type="ECO:0000313" key="3">
    <source>
        <dbReference type="Proteomes" id="UP000006591"/>
    </source>
</evidence>
<accession>A0A0E0HDE1</accession>
<proteinExistence type="predicted"/>
<reference evidence="2" key="2">
    <citation type="submission" date="2018-04" db="EMBL/GenBank/DDBJ databases">
        <title>OnivRS2 (Oryza nivara Reference Sequence Version 2).</title>
        <authorList>
            <person name="Zhang J."/>
            <person name="Kudrna D."/>
            <person name="Lee S."/>
            <person name="Talag J."/>
            <person name="Rajasekar S."/>
            <person name="Welchert J."/>
            <person name="Hsing Y.-I."/>
            <person name="Wing R.A."/>
        </authorList>
    </citation>
    <scope>NUCLEOTIDE SEQUENCE [LARGE SCALE GENOMIC DNA]</scope>
    <source>
        <strain evidence="2">SL10</strain>
    </source>
</reference>